<feature type="region of interest" description="Disordered" evidence="1">
    <location>
        <begin position="1"/>
        <end position="25"/>
    </location>
</feature>
<protein>
    <submittedName>
        <fullName evidence="2">Uncharacterized protein</fullName>
    </submittedName>
</protein>
<dbReference type="GeneID" id="37127761"/>
<organism evidence="2 3">
    <name type="scientific">Aspergillus neoniger (strain CBS 115656)</name>
    <dbReference type="NCBI Taxonomy" id="1448310"/>
    <lineage>
        <taxon>Eukaryota</taxon>
        <taxon>Fungi</taxon>
        <taxon>Dikarya</taxon>
        <taxon>Ascomycota</taxon>
        <taxon>Pezizomycotina</taxon>
        <taxon>Eurotiomycetes</taxon>
        <taxon>Eurotiomycetidae</taxon>
        <taxon>Eurotiales</taxon>
        <taxon>Aspergillaceae</taxon>
        <taxon>Aspergillus</taxon>
        <taxon>Aspergillus subgen. Circumdati</taxon>
    </lineage>
</organism>
<sequence>MASRSRRTENYRSTKPAQDNDRQIHRPVVHGLLHMPGGRSEHFEPFVWACWRKSEVRENQLEQRMRVPQSNYRDGKVSVELRRGGPLSWADEHERRVKKSKKEPRPAAVTPPESHLLAAHQSLLSSPHIRPGWLNHHWKSPQQALNCRGGLLCTLNFLGGTSPMETLYYGDIRPITIYLLYAPLACGPNWVMMRDTVGIR</sequence>
<keyword evidence="3" id="KW-1185">Reference proteome</keyword>
<dbReference type="OrthoDB" id="10484444at2759"/>
<gene>
    <name evidence="2" type="ORF">BO87DRAFT_397476</name>
</gene>
<accession>A0A318YH66</accession>
<feature type="region of interest" description="Disordered" evidence="1">
    <location>
        <begin position="90"/>
        <end position="113"/>
    </location>
</feature>
<proteinExistence type="predicted"/>
<name>A0A318YH66_ASPNB</name>
<evidence type="ECO:0000313" key="3">
    <source>
        <dbReference type="Proteomes" id="UP000247647"/>
    </source>
</evidence>
<dbReference type="EMBL" id="KZ821462">
    <property type="protein sequence ID" value="PYH33825.1"/>
    <property type="molecule type" value="Genomic_DNA"/>
</dbReference>
<dbReference type="Proteomes" id="UP000247647">
    <property type="component" value="Unassembled WGS sequence"/>
</dbReference>
<reference evidence="2" key="1">
    <citation type="submission" date="2016-12" db="EMBL/GenBank/DDBJ databases">
        <title>The genomes of Aspergillus section Nigri reveals drivers in fungal speciation.</title>
        <authorList>
            <consortium name="DOE Joint Genome Institute"/>
            <person name="Vesth T.C."/>
            <person name="Nybo J."/>
            <person name="Theobald S."/>
            <person name="Brandl J."/>
            <person name="Frisvad J.C."/>
            <person name="Nielsen K.F."/>
            <person name="Lyhne E.K."/>
            <person name="Kogle M.E."/>
            <person name="Kuo A."/>
            <person name="Riley R."/>
            <person name="Clum A."/>
            <person name="Nolan M."/>
            <person name="Lipzen A."/>
            <person name="Salamov A."/>
            <person name="Henrissat B."/>
            <person name="Wiebenga A."/>
            <person name="De Vries R.P."/>
            <person name="Grigoriev I.V."/>
            <person name="Mortensen U.H."/>
            <person name="Andersen M.R."/>
            <person name="Baker S.E."/>
        </authorList>
    </citation>
    <scope>NUCLEOTIDE SEQUENCE [LARGE SCALE GENOMIC DNA]</scope>
    <source>
        <strain evidence="2">CBS 115656</strain>
    </source>
</reference>
<evidence type="ECO:0000313" key="2">
    <source>
        <dbReference type="EMBL" id="PYH33825.1"/>
    </source>
</evidence>
<dbReference type="AlphaFoldDB" id="A0A318YH66"/>
<feature type="compositionally biased region" description="Basic and acidic residues" evidence="1">
    <location>
        <begin position="1"/>
        <end position="24"/>
    </location>
</feature>
<dbReference type="RefSeq" id="XP_025479303.1">
    <property type="nucleotide sequence ID" value="XM_025625305.1"/>
</dbReference>
<evidence type="ECO:0000256" key="1">
    <source>
        <dbReference type="SAM" id="MobiDB-lite"/>
    </source>
</evidence>